<dbReference type="InterPro" id="IPR011701">
    <property type="entry name" value="MFS"/>
</dbReference>
<dbReference type="AlphaFoldDB" id="A0A2J0QAN1"/>
<keyword evidence="2" id="KW-0813">Transport</keyword>
<dbReference type="Proteomes" id="UP000228496">
    <property type="component" value="Unassembled WGS sequence"/>
</dbReference>
<evidence type="ECO:0000256" key="2">
    <source>
        <dbReference type="ARBA" id="ARBA00022448"/>
    </source>
</evidence>
<evidence type="ECO:0000256" key="5">
    <source>
        <dbReference type="ARBA" id="ARBA00022989"/>
    </source>
</evidence>
<feature type="transmembrane region" description="Helical" evidence="7">
    <location>
        <begin position="115"/>
        <end position="138"/>
    </location>
</feature>
<evidence type="ECO:0000256" key="3">
    <source>
        <dbReference type="ARBA" id="ARBA00022475"/>
    </source>
</evidence>
<evidence type="ECO:0000256" key="7">
    <source>
        <dbReference type="SAM" id="Phobius"/>
    </source>
</evidence>
<keyword evidence="3" id="KW-1003">Cell membrane</keyword>
<proteinExistence type="predicted"/>
<evidence type="ECO:0000313" key="10">
    <source>
        <dbReference type="Proteomes" id="UP000228496"/>
    </source>
</evidence>
<dbReference type="PANTHER" id="PTHR23517">
    <property type="entry name" value="RESISTANCE PROTEIN MDTM, PUTATIVE-RELATED-RELATED"/>
    <property type="match status" value="1"/>
</dbReference>
<dbReference type="Gene3D" id="1.20.1250.20">
    <property type="entry name" value="MFS general substrate transporter like domains"/>
    <property type="match status" value="1"/>
</dbReference>
<dbReference type="InterPro" id="IPR020846">
    <property type="entry name" value="MFS_dom"/>
</dbReference>
<dbReference type="GO" id="GO:0005886">
    <property type="term" value="C:plasma membrane"/>
    <property type="evidence" value="ECO:0007669"/>
    <property type="project" value="UniProtKB-SubCell"/>
</dbReference>
<accession>A0A2J0QAN1</accession>
<dbReference type="InterPro" id="IPR050171">
    <property type="entry name" value="MFS_Transporters"/>
</dbReference>
<evidence type="ECO:0000313" key="9">
    <source>
        <dbReference type="EMBL" id="PJE51148.1"/>
    </source>
</evidence>
<feature type="domain" description="Major facilitator superfamily (MFS) profile" evidence="8">
    <location>
        <begin position="19"/>
        <end position="204"/>
    </location>
</feature>
<comment type="subcellular location">
    <subcellularLocation>
        <location evidence="1">Cell membrane</location>
        <topology evidence="1">Multi-pass membrane protein</topology>
    </subcellularLocation>
</comment>
<evidence type="ECO:0000259" key="8">
    <source>
        <dbReference type="PROSITE" id="PS50850"/>
    </source>
</evidence>
<sequence>MDKKILALKHYFLKDINFVIRLLIVSDVILVGAAGLFSPVFAIFIEDFIIGGNAAVVGVSVAVYLFTKSTLQIPLAAFIDKIKGEKDDFMFLFWGSVVMSVIPLLYLVINLPWQLYIIQFVLGFFTAMTFPSYVAIFTRHIDNHKEGTEWGVYFTLTDLSSATLAAIGGFIAISIGFNFLIISMVFFSVLGTIFLLPIKKYLRK</sequence>
<organism evidence="9 10">
    <name type="scientific">Candidatus Yanofskybacteria bacterium CG10_big_fil_rev_8_21_14_0_10_36_16</name>
    <dbReference type="NCBI Taxonomy" id="1975096"/>
    <lineage>
        <taxon>Bacteria</taxon>
        <taxon>Candidatus Yanofskyibacteriota</taxon>
    </lineage>
</organism>
<gene>
    <name evidence="9" type="ORF">COV29_02650</name>
</gene>
<protein>
    <recommendedName>
        <fullName evidence="8">Major facilitator superfamily (MFS) profile domain-containing protein</fullName>
    </recommendedName>
</protein>
<keyword evidence="6 7" id="KW-0472">Membrane</keyword>
<reference evidence="9 10" key="1">
    <citation type="submission" date="2017-09" db="EMBL/GenBank/DDBJ databases">
        <title>Depth-based differentiation of microbial function through sediment-hosted aquifers and enrichment of novel symbionts in the deep terrestrial subsurface.</title>
        <authorList>
            <person name="Probst A.J."/>
            <person name="Ladd B."/>
            <person name="Jarett J.K."/>
            <person name="Geller-Mcgrath D.E."/>
            <person name="Sieber C.M."/>
            <person name="Emerson J.B."/>
            <person name="Anantharaman K."/>
            <person name="Thomas B.C."/>
            <person name="Malmstrom R."/>
            <person name="Stieglmeier M."/>
            <person name="Klingl A."/>
            <person name="Woyke T."/>
            <person name="Ryan C.M."/>
            <person name="Banfield J.F."/>
        </authorList>
    </citation>
    <scope>NUCLEOTIDE SEQUENCE [LARGE SCALE GENOMIC DNA]</scope>
    <source>
        <strain evidence="9">CG10_big_fil_rev_8_21_14_0_10_36_16</strain>
    </source>
</reference>
<feature type="transmembrane region" description="Helical" evidence="7">
    <location>
        <begin position="20"/>
        <end position="42"/>
    </location>
</feature>
<feature type="transmembrane region" description="Helical" evidence="7">
    <location>
        <begin position="150"/>
        <end position="173"/>
    </location>
</feature>
<dbReference type="SUPFAM" id="SSF103473">
    <property type="entry name" value="MFS general substrate transporter"/>
    <property type="match status" value="1"/>
</dbReference>
<evidence type="ECO:0000256" key="6">
    <source>
        <dbReference type="ARBA" id="ARBA00023136"/>
    </source>
</evidence>
<keyword evidence="5 7" id="KW-1133">Transmembrane helix</keyword>
<dbReference type="Pfam" id="PF07690">
    <property type="entry name" value="MFS_1"/>
    <property type="match status" value="1"/>
</dbReference>
<name>A0A2J0QAN1_9BACT</name>
<evidence type="ECO:0000256" key="1">
    <source>
        <dbReference type="ARBA" id="ARBA00004651"/>
    </source>
</evidence>
<comment type="caution">
    <text evidence="9">The sequence shown here is derived from an EMBL/GenBank/DDBJ whole genome shotgun (WGS) entry which is preliminary data.</text>
</comment>
<dbReference type="InterPro" id="IPR036259">
    <property type="entry name" value="MFS_trans_sf"/>
</dbReference>
<evidence type="ECO:0000256" key="4">
    <source>
        <dbReference type="ARBA" id="ARBA00022692"/>
    </source>
</evidence>
<feature type="transmembrane region" description="Helical" evidence="7">
    <location>
        <begin position="179"/>
        <end position="198"/>
    </location>
</feature>
<keyword evidence="4 7" id="KW-0812">Transmembrane</keyword>
<dbReference type="PROSITE" id="PS50850">
    <property type="entry name" value="MFS"/>
    <property type="match status" value="1"/>
</dbReference>
<dbReference type="EMBL" id="PCXQ01000004">
    <property type="protein sequence ID" value="PJE51148.1"/>
    <property type="molecule type" value="Genomic_DNA"/>
</dbReference>
<dbReference type="GO" id="GO:0022857">
    <property type="term" value="F:transmembrane transporter activity"/>
    <property type="evidence" value="ECO:0007669"/>
    <property type="project" value="InterPro"/>
</dbReference>
<feature type="transmembrane region" description="Helical" evidence="7">
    <location>
        <begin position="48"/>
        <end position="67"/>
    </location>
</feature>
<feature type="transmembrane region" description="Helical" evidence="7">
    <location>
        <begin position="88"/>
        <end position="109"/>
    </location>
</feature>